<evidence type="ECO:0000256" key="3">
    <source>
        <dbReference type="ARBA" id="ARBA00022475"/>
    </source>
</evidence>
<dbReference type="FunFam" id="3.40.50.300:FF:000221">
    <property type="entry name" value="Multidrug ABC transporter ATP-binding protein"/>
    <property type="match status" value="1"/>
</dbReference>
<dbReference type="SMART" id="SM00382">
    <property type="entry name" value="AAA"/>
    <property type="match status" value="1"/>
</dbReference>
<evidence type="ECO:0000256" key="4">
    <source>
        <dbReference type="ARBA" id="ARBA00022692"/>
    </source>
</evidence>
<keyword evidence="6" id="KW-0067">ATP-binding</keyword>
<feature type="domain" description="ABC transmembrane type-1" evidence="11">
    <location>
        <begin position="38"/>
        <end position="322"/>
    </location>
</feature>
<accession>C4ZHS4</accession>
<dbReference type="InterPro" id="IPR027417">
    <property type="entry name" value="P-loop_NTPase"/>
</dbReference>
<keyword evidence="5" id="KW-0547">Nucleotide-binding</keyword>
<feature type="domain" description="ABC transporter" evidence="10">
    <location>
        <begin position="377"/>
        <end position="618"/>
    </location>
</feature>
<dbReference type="EMBL" id="CP001107">
    <property type="protein sequence ID" value="ACR76561.1"/>
    <property type="molecule type" value="Genomic_DNA"/>
</dbReference>
<dbReference type="Pfam" id="PF00005">
    <property type="entry name" value="ABC_tran"/>
    <property type="match status" value="1"/>
</dbReference>
<keyword evidence="4 9" id="KW-0812">Transmembrane</keyword>
<proteinExistence type="predicted"/>
<dbReference type="KEGG" id="ere:EUBREC_2832"/>
<evidence type="ECO:0000256" key="8">
    <source>
        <dbReference type="ARBA" id="ARBA00023136"/>
    </source>
</evidence>
<organism evidence="12 13">
    <name type="scientific">Agathobacter rectalis (strain ATCC 33656 / DSM 3377 / JCM 17463 / KCTC 5835 / VPI 0990)</name>
    <name type="common">Eubacterium rectale</name>
    <dbReference type="NCBI Taxonomy" id="515619"/>
    <lineage>
        <taxon>Bacteria</taxon>
        <taxon>Bacillati</taxon>
        <taxon>Bacillota</taxon>
        <taxon>Clostridia</taxon>
        <taxon>Lachnospirales</taxon>
        <taxon>Lachnospiraceae</taxon>
        <taxon>Agathobacter</taxon>
    </lineage>
</organism>
<sequence>MAACRVNHAVAFKIRRNNMNDKKYSLRPYLLAYKWHYAIGIFVLLAVDLANLYIPQFIGEIIDGITAGKLDMAGVGGIIFKILITGLIIMAGRFGWRYFIIGASRGIEYRLRDDMFSHMETLSARYYNSHKTGDLMAYFTNDLQAVRMGTGMAVITVFDAVIMTVMVLVKMVVYVDFKLTLFAFIPLIFIAIGCYFYGIESKKRQVKRQDAFSYLSDKVQESIAGIRVVKAFAQEEEDFKQFEKACENSREKNLAVVKLRAVFGPTLDAVIGISVIVTLLAGGRMVLDGQVSIGQFVAFNSYIDMLVWPMIAAGDCINTFSQAAAAWGRIQTIFEEKPDIVDMVPPENVIENDGMAGRNADNLAEGIYDKIQIHGDIQLSHLTFAYPDGTKPVLSDVSIHVKQGEMLGILGRTGSGKSSLADLLLRVYDCENGMILLDGRPITDYPLAVLHRDISYVPQENFLFSDTLEENIAFGLEDRIADNPAILDAVKQAAKDACIHDNIMGFPDEYKTMVGERGVTLSGGQKQRSSIARALLKDSAILILDDSLSAVDTDTEEQILENLMETRQGKTTIVIAHRISTLQKADHVAVLSDGKLTEYGTPEELLELGGFYADISHKQQLESELGS</sequence>
<dbReference type="Gene3D" id="1.20.1560.10">
    <property type="entry name" value="ABC transporter type 1, transmembrane domain"/>
    <property type="match status" value="1"/>
</dbReference>
<evidence type="ECO:0000259" key="10">
    <source>
        <dbReference type="PROSITE" id="PS50893"/>
    </source>
</evidence>
<evidence type="ECO:0000256" key="7">
    <source>
        <dbReference type="ARBA" id="ARBA00022989"/>
    </source>
</evidence>
<dbReference type="PROSITE" id="PS50929">
    <property type="entry name" value="ABC_TM1F"/>
    <property type="match status" value="1"/>
</dbReference>
<dbReference type="PANTHER" id="PTHR43394">
    <property type="entry name" value="ATP-DEPENDENT PERMEASE MDL1, MITOCHONDRIAL"/>
    <property type="match status" value="1"/>
</dbReference>
<keyword evidence="2" id="KW-0813">Transport</keyword>
<evidence type="ECO:0000259" key="11">
    <source>
        <dbReference type="PROSITE" id="PS50929"/>
    </source>
</evidence>
<dbReference type="InterPro" id="IPR003439">
    <property type="entry name" value="ABC_transporter-like_ATP-bd"/>
</dbReference>
<dbReference type="Gene3D" id="3.40.50.300">
    <property type="entry name" value="P-loop containing nucleotide triphosphate hydrolases"/>
    <property type="match status" value="1"/>
</dbReference>
<dbReference type="InterPro" id="IPR039421">
    <property type="entry name" value="Type_1_exporter"/>
</dbReference>
<dbReference type="SUPFAM" id="SSF90123">
    <property type="entry name" value="ABC transporter transmembrane region"/>
    <property type="match status" value="1"/>
</dbReference>
<dbReference type="InterPro" id="IPR036640">
    <property type="entry name" value="ABC1_TM_sf"/>
</dbReference>
<evidence type="ECO:0000256" key="2">
    <source>
        <dbReference type="ARBA" id="ARBA00022448"/>
    </source>
</evidence>
<feature type="transmembrane region" description="Helical" evidence="9">
    <location>
        <begin position="152"/>
        <end position="173"/>
    </location>
</feature>
<evidence type="ECO:0000256" key="9">
    <source>
        <dbReference type="SAM" id="Phobius"/>
    </source>
</evidence>
<dbReference type="InterPro" id="IPR011527">
    <property type="entry name" value="ABC1_TM_dom"/>
</dbReference>
<dbReference type="PaxDb" id="515619-EUBREC_2832"/>
<dbReference type="SUPFAM" id="SSF52540">
    <property type="entry name" value="P-loop containing nucleoside triphosphate hydrolases"/>
    <property type="match status" value="1"/>
</dbReference>
<evidence type="ECO:0000313" key="12">
    <source>
        <dbReference type="EMBL" id="ACR76561.1"/>
    </source>
</evidence>
<dbReference type="PANTHER" id="PTHR43394:SF1">
    <property type="entry name" value="ATP-BINDING CASSETTE SUB-FAMILY B MEMBER 10, MITOCHONDRIAL"/>
    <property type="match status" value="1"/>
</dbReference>
<dbReference type="Proteomes" id="UP000001477">
    <property type="component" value="Chromosome"/>
</dbReference>
<dbReference type="STRING" id="515619.EUBREC_2832"/>
<dbReference type="AlphaFoldDB" id="C4ZHS4"/>
<dbReference type="FunFam" id="1.20.1560.10:FF:000011">
    <property type="entry name" value="Multidrug ABC transporter ATP-binding protein"/>
    <property type="match status" value="1"/>
</dbReference>
<evidence type="ECO:0000256" key="6">
    <source>
        <dbReference type="ARBA" id="ARBA00022840"/>
    </source>
</evidence>
<dbReference type="GO" id="GO:0005886">
    <property type="term" value="C:plasma membrane"/>
    <property type="evidence" value="ECO:0007669"/>
    <property type="project" value="UniProtKB-SubCell"/>
</dbReference>
<dbReference type="Pfam" id="PF00664">
    <property type="entry name" value="ABC_membrane"/>
    <property type="match status" value="1"/>
</dbReference>
<evidence type="ECO:0000313" key="13">
    <source>
        <dbReference type="Proteomes" id="UP000001477"/>
    </source>
</evidence>
<dbReference type="GO" id="GO:0016887">
    <property type="term" value="F:ATP hydrolysis activity"/>
    <property type="evidence" value="ECO:0007669"/>
    <property type="project" value="InterPro"/>
</dbReference>
<feature type="transmembrane region" description="Helical" evidence="9">
    <location>
        <begin position="179"/>
        <end position="199"/>
    </location>
</feature>
<gene>
    <name evidence="12" type="ordered locus">EUBREC_2832</name>
</gene>
<dbReference type="InterPro" id="IPR003593">
    <property type="entry name" value="AAA+_ATPase"/>
</dbReference>
<feature type="transmembrane region" description="Helical" evidence="9">
    <location>
        <begin position="267"/>
        <end position="287"/>
    </location>
</feature>
<comment type="subcellular location">
    <subcellularLocation>
        <location evidence="1">Cell membrane</location>
        <topology evidence="1">Multi-pass membrane protein</topology>
    </subcellularLocation>
</comment>
<feature type="transmembrane region" description="Helical" evidence="9">
    <location>
        <begin position="74"/>
        <end position="96"/>
    </location>
</feature>
<keyword evidence="7 9" id="KW-1133">Transmembrane helix</keyword>
<dbReference type="CDD" id="cd18541">
    <property type="entry name" value="ABC_6TM_TmrB_like"/>
    <property type="match status" value="1"/>
</dbReference>
<feature type="transmembrane region" description="Helical" evidence="9">
    <location>
        <begin position="35"/>
        <end position="54"/>
    </location>
</feature>
<dbReference type="HOGENOM" id="CLU_000604_84_3_9"/>
<dbReference type="GO" id="GO:0015421">
    <property type="term" value="F:ABC-type oligopeptide transporter activity"/>
    <property type="evidence" value="ECO:0007669"/>
    <property type="project" value="TreeGrafter"/>
</dbReference>
<protein>
    <submittedName>
        <fullName evidence="12">ABC-type multidrug/protein/lipid transport system, ATPase component</fullName>
    </submittedName>
</protein>
<evidence type="ECO:0000256" key="5">
    <source>
        <dbReference type="ARBA" id="ARBA00022741"/>
    </source>
</evidence>
<dbReference type="PROSITE" id="PS50893">
    <property type="entry name" value="ABC_TRANSPORTER_2"/>
    <property type="match status" value="1"/>
</dbReference>
<reference evidence="12 13" key="1">
    <citation type="journal article" date="2009" name="Proc. Natl. Acad. Sci. U.S.A.">
        <title>Characterizing a model human gut microbiota composed of members of its two dominant bacterial phyla.</title>
        <authorList>
            <person name="Mahowald M.A."/>
            <person name="Rey F.E."/>
            <person name="Seedorf H."/>
            <person name="Turnbaugh P.J."/>
            <person name="Fulton R.S."/>
            <person name="Wollam A."/>
            <person name="Shah N."/>
            <person name="Wang C."/>
            <person name="Magrini V."/>
            <person name="Wilson R.K."/>
            <person name="Cantarel B.L."/>
            <person name="Coutinho P.M."/>
            <person name="Henrissat B."/>
            <person name="Crock L.W."/>
            <person name="Russell A."/>
            <person name="Verberkmoes N.C."/>
            <person name="Hettich R.L."/>
            <person name="Gordon J.I."/>
        </authorList>
    </citation>
    <scope>NUCLEOTIDE SEQUENCE [LARGE SCALE GENOMIC DNA]</scope>
    <source>
        <strain evidence="13">ATCC 33656 / DSM 3377 / JCM 17463 / KCTC 5835 / LMG 30912 / VPI 0990</strain>
    </source>
</reference>
<name>C4ZHS4_AGARV</name>
<keyword evidence="8 9" id="KW-0472">Membrane</keyword>
<evidence type="ECO:0000256" key="1">
    <source>
        <dbReference type="ARBA" id="ARBA00004651"/>
    </source>
</evidence>
<keyword evidence="3" id="KW-1003">Cell membrane</keyword>
<dbReference type="GO" id="GO:0005524">
    <property type="term" value="F:ATP binding"/>
    <property type="evidence" value="ECO:0007669"/>
    <property type="project" value="UniProtKB-KW"/>
</dbReference>